<dbReference type="GeneID" id="108626072"/>
<evidence type="ECO:0000256" key="5">
    <source>
        <dbReference type="ARBA" id="ARBA00022824"/>
    </source>
</evidence>
<evidence type="ECO:0000256" key="10">
    <source>
        <dbReference type="SAM" id="Coils"/>
    </source>
</evidence>
<keyword evidence="6 11" id="KW-1133">Transmembrane helix</keyword>
<keyword evidence="12" id="KW-1185">Reference proteome</keyword>
<comment type="similarity">
    <text evidence="2">Belongs to the WRB/GET1 family.</text>
</comment>
<accession>A0AAJ7J1X3</accession>
<evidence type="ECO:0000256" key="7">
    <source>
        <dbReference type="ARBA" id="ARBA00023136"/>
    </source>
</evidence>
<dbReference type="GO" id="GO:0071816">
    <property type="term" value="P:tail-anchored membrane protein insertion into ER membrane"/>
    <property type="evidence" value="ECO:0007669"/>
    <property type="project" value="InterPro"/>
</dbReference>
<organism evidence="12 13">
    <name type="scientific">Ceratina calcarata</name>
    <dbReference type="NCBI Taxonomy" id="156304"/>
    <lineage>
        <taxon>Eukaryota</taxon>
        <taxon>Metazoa</taxon>
        <taxon>Ecdysozoa</taxon>
        <taxon>Arthropoda</taxon>
        <taxon>Hexapoda</taxon>
        <taxon>Insecta</taxon>
        <taxon>Pterygota</taxon>
        <taxon>Neoptera</taxon>
        <taxon>Endopterygota</taxon>
        <taxon>Hymenoptera</taxon>
        <taxon>Apocrita</taxon>
        <taxon>Aculeata</taxon>
        <taxon>Apoidea</taxon>
        <taxon>Anthophila</taxon>
        <taxon>Apidae</taxon>
        <taxon>Ceratina</taxon>
        <taxon>Zadontomerus</taxon>
    </lineage>
</organism>
<dbReference type="GO" id="GO:0043529">
    <property type="term" value="C:GET complex"/>
    <property type="evidence" value="ECO:0007669"/>
    <property type="project" value="TreeGrafter"/>
</dbReference>
<name>A0AAJ7J1X3_9HYME</name>
<dbReference type="AlphaFoldDB" id="A0AAJ7J1X3"/>
<evidence type="ECO:0000256" key="1">
    <source>
        <dbReference type="ARBA" id="ARBA00004477"/>
    </source>
</evidence>
<protein>
    <recommendedName>
        <fullName evidence="3">Guided entry of tail-anchored proteins factor 1</fullName>
    </recommendedName>
    <alternativeName>
        <fullName evidence="8">Tail-anchored protein insertion receptor WRB</fullName>
    </alternativeName>
    <alternativeName>
        <fullName evidence="9">Tryptophan-rich basic protein</fullName>
    </alternativeName>
</protein>
<evidence type="ECO:0000256" key="8">
    <source>
        <dbReference type="ARBA" id="ARBA00032437"/>
    </source>
</evidence>
<feature type="transmembrane region" description="Helical" evidence="11">
    <location>
        <begin position="92"/>
        <end position="112"/>
    </location>
</feature>
<dbReference type="InterPro" id="IPR028945">
    <property type="entry name" value="Get1"/>
</dbReference>
<evidence type="ECO:0000256" key="11">
    <source>
        <dbReference type="SAM" id="Phobius"/>
    </source>
</evidence>
<gene>
    <name evidence="13 14" type="primary">LOC108626072</name>
</gene>
<feature type="transmembrane region" description="Helical" evidence="11">
    <location>
        <begin position="141"/>
        <end position="158"/>
    </location>
</feature>
<evidence type="ECO:0000313" key="13">
    <source>
        <dbReference type="RefSeq" id="XP_017881974.1"/>
    </source>
</evidence>
<evidence type="ECO:0000256" key="6">
    <source>
        <dbReference type="ARBA" id="ARBA00022989"/>
    </source>
</evidence>
<dbReference type="RefSeq" id="XP_026670307.1">
    <property type="nucleotide sequence ID" value="XM_026814506.1"/>
</dbReference>
<dbReference type="Gene3D" id="1.10.287.660">
    <property type="entry name" value="Helix hairpin bin"/>
    <property type="match status" value="1"/>
</dbReference>
<dbReference type="PANTHER" id="PTHR42650">
    <property type="entry name" value="TAIL-ANCHORED PROTEIN INSERTION RECEPTOR WRB"/>
    <property type="match status" value="1"/>
</dbReference>
<keyword evidence="7 11" id="KW-0472">Membrane</keyword>
<keyword evidence="10" id="KW-0175">Coiled coil</keyword>
<evidence type="ECO:0000256" key="2">
    <source>
        <dbReference type="ARBA" id="ARBA00010799"/>
    </source>
</evidence>
<sequence length="164" mass="19364">MSLLIISTVSCLLEYIVPSFVKYATSRFYTRSKQDVELRNDLINVKQEMGGVSILDEFSKYAKLQRRYNKLENELKEKANERQWFRMKVEAYITYSFRILNGILILILLYLYGNKPVIILPKGILWPLQSLLSWPCYHEDSISLVMWLVIARLVVVMYKKNDIT</sequence>
<feature type="coiled-coil region" evidence="10">
    <location>
        <begin position="54"/>
        <end position="88"/>
    </location>
</feature>
<reference evidence="13 14" key="1">
    <citation type="submission" date="2025-04" db="UniProtKB">
        <authorList>
            <consortium name="RefSeq"/>
        </authorList>
    </citation>
    <scope>IDENTIFICATION</scope>
    <source>
        <tissue evidence="13 14">Whole body</tissue>
    </source>
</reference>
<dbReference type="Pfam" id="PF04420">
    <property type="entry name" value="CHD5"/>
    <property type="match status" value="1"/>
</dbReference>
<proteinExistence type="inferred from homology"/>
<dbReference type="PANTHER" id="PTHR42650:SF1">
    <property type="entry name" value="GUIDED ENTRY OF TAIL-ANCHORED PROTEINS FACTOR 1"/>
    <property type="match status" value="1"/>
</dbReference>
<evidence type="ECO:0000256" key="3">
    <source>
        <dbReference type="ARBA" id="ARBA00017951"/>
    </source>
</evidence>
<evidence type="ECO:0000313" key="14">
    <source>
        <dbReference type="RefSeq" id="XP_026670307.1"/>
    </source>
</evidence>
<dbReference type="GO" id="GO:0043495">
    <property type="term" value="F:protein-membrane adaptor activity"/>
    <property type="evidence" value="ECO:0007669"/>
    <property type="project" value="TreeGrafter"/>
</dbReference>
<keyword evidence="4 11" id="KW-0812">Transmembrane</keyword>
<comment type="subcellular location">
    <subcellularLocation>
        <location evidence="1">Endoplasmic reticulum membrane</location>
        <topology evidence="1">Multi-pass membrane protein</topology>
    </subcellularLocation>
</comment>
<dbReference type="InterPro" id="IPR029012">
    <property type="entry name" value="Helix_hairpin_bin_sf"/>
</dbReference>
<dbReference type="GO" id="GO:0005789">
    <property type="term" value="C:endoplasmic reticulum membrane"/>
    <property type="evidence" value="ECO:0007669"/>
    <property type="project" value="UniProtKB-SubCell"/>
</dbReference>
<evidence type="ECO:0000313" key="12">
    <source>
        <dbReference type="Proteomes" id="UP000694925"/>
    </source>
</evidence>
<dbReference type="Proteomes" id="UP000694925">
    <property type="component" value="Unplaced"/>
</dbReference>
<keyword evidence="5" id="KW-0256">Endoplasmic reticulum</keyword>
<dbReference type="KEGG" id="ccal:108626072"/>
<dbReference type="RefSeq" id="XP_017881974.1">
    <property type="nucleotide sequence ID" value="XM_018026485.2"/>
</dbReference>
<evidence type="ECO:0000256" key="4">
    <source>
        <dbReference type="ARBA" id="ARBA00022692"/>
    </source>
</evidence>
<evidence type="ECO:0000256" key="9">
    <source>
        <dbReference type="ARBA" id="ARBA00033006"/>
    </source>
</evidence>